<proteinExistence type="inferred from homology"/>
<organism evidence="5 6">
    <name type="scientific">Cordylochernes scorpioides</name>
    <dbReference type="NCBI Taxonomy" id="51811"/>
    <lineage>
        <taxon>Eukaryota</taxon>
        <taxon>Metazoa</taxon>
        <taxon>Ecdysozoa</taxon>
        <taxon>Arthropoda</taxon>
        <taxon>Chelicerata</taxon>
        <taxon>Arachnida</taxon>
        <taxon>Pseudoscorpiones</taxon>
        <taxon>Cheliferoidea</taxon>
        <taxon>Chernetidae</taxon>
        <taxon>Cordylochernes</taxon>
    </lineage>
</organism>
<dbReference type="PROSITE" id="PS00624">
    <property type="entry name" value="GMC_OXRED_2"/>
    <property type="match status" value="1"/>
</dbReference>
<protein>
    <recommendedName>
        <fullName evidence="3 4">Glucose-methanol-choline oxidoreductase N-terminal domain-containing protein</fullName>
    </recommendedName>
</protein>
<evidence type="ECO:0000313" key="5">
    <source>
        <dbReference type="EMBL" id="UYV70636.1"/>
    </source>
</evidence>
<dbReference type="Pfam" id="PF00732">
    <property type="entry name" value="GMC_oxred_N"/>
    <property type="match status" value="1"/>
</dbReference>
<dbReference type="InterPro" id="IPR000172">
    <property type="entry name" value="GMC_OxRdtase_N"/>
</dbReference>
<dbReference type="InterPro" id="IPR012132">
    <property type="entry name" value="GMC_OxRdtase"/>
</dbReference>
<dbReference type="PANTHER" id="PTHR11552:SF227">
    <property type="entry name" value="GLUCOSE DEHYDROGENASE [FAD, QUINONE]-LIKE PROTEIN"/>
    <property type="match status" value="1"/>
</dbReference>
<accession>A0ABY6KR29</accession>
<evidence type="ECO:0000313" key="6">
    <source>
        <dbReference type="Proteomes" id="UP001235939"/>
    </source>
</evidence>
<dbReference type="Gene3D" id="3.50.50.60">
    <property type="entry name" value="FAD/NAD(P)-binding domain"/>
    <property type="match status" value="1"/>
</dbReference>
<dbReference type="InterPro" id="IPR036188">
    <property type="entry name" value="FAD/NAD-bd_sf"/>
</dbReference>
<dbReference type="Proteomes" id="UP001235939">
    <property type="component" value="Chromosome 08"/>
</dbReference>
<evidence type="ECO:0000259" key="3">
    <source>
        <dbReference type="PROSITE" id="PS00623"/>
    </source>
</evidence>
<keyword evidence="6" id="KW-1185">Reference proteome</keyword>
<feature type="domain" description="Glucose-methanol-choline oxidoreductase N-terminal" evidence="3">
    <location>
        <begin position="123"/>
        <end position="146"/>
    </location>
</feature>
<evidence type="ECO:0000256" key="2">
    <source>
        <dbReference type="RuleBase" id="RU003968"/>
    </source>
</evidence>
<evidence type="ECO:0000256" key="1">
    <source>
        <dbReference type="ARBA" id="ARBA00010790"/>
    </source>
</evidence>
<evidence type="ECO:0000259" key="4">
    <source>
        <dbReference type="PROSITE" id="PS00624"/>
    </source>
</evidence>
<dbReference type="PROSITE" id="PS00623">
    <property type="entry name" value="GMC_OXRED_1"/>
    <property type="match status" value="1"/>
</dbReference>
<dbReference type="PANTHER" id="PTHR11552">
    <property type="entry name" value="GLUCOSE-METHANOL-CHOLINE GMC OXIDOREDUCTASE"/>
    <property type="match status" value="1"/>
</dbReference>
<dbReference type="Gene3D" id="3.30.560.10">
    <property type="entry name" value="Glucose Oxidase, domain 3"/>
    <property type="match status" value="1"/>
</dbReference>
<feature type="domain" description="Glucose-methanol-choline oxidoreductase N-terminal" evidence="4">
    <location>
        <begin position="298"/>
        <end position="312"/>
    </location>
</feature>
<dbReference type="EMBL" id="CP092870">
    <property type="protein sequence ID" value="UYV70636.1"/>
    <property type="molecule type" value="Genomic_DNA"/>
</dbReference>
<comment type="similarity">
    <text evidence="1 2">Belongs to the GMC oxidoreductase family.</text>
</comment>
<keyword evidence="2" id="KW-0285">Flavoprotein</keyword>
<name>A0ABY6KR29_9ARAC</name>
<dbReference type="SUPFAM" id="SSF51905">
    <property type="entry name" value="FAD/NAD(P)-binding domain"/>
    <property type="match status" value="1"/>
</dbReference>
<reference evidence="5 6" key="1">
    <citation type="submission" date="2022-01" db="EMBL/GenBank/DDBJ databases">
        <title>A chromosomal length assembly of Cordylochernes scorpioides.</title>
        <authorList>
            <person name="Zeh D."/>
            <person name="Zeh J."/>
        </authorList>
    </citation>
    <scope>NUCLEOTIDE SEQUENCE [LARGE SCALE GENOMIC DNA]</scope>
    <source>
        <strain evidence="5">IN4F17</strain>
        <tissue evidence="5">Whole Body</tissue>
    </source>
</reference>
<keyword evidence="2" id="KW-0274">FAD</keyword>
<gene>
    <name evidence="5" type="ORF">LAZ67_8000112</name>
</gene>
<sequence>MNSDIDMSPGFAYVDFWAVHTFYGINSVSWCAVRFIEFHDMVSEKGSRVGGGSAGAVLASRLSEDPEVDVVVLEAGGLPPPLSDVPLLAAWWQMGPLDWGYHTVPQAHACRGLRYNQSFWPRGKVLGGSSVLNYMLYVRGNRRDYDHWEQMGAEGWGWRDVLPYFLKSEDNRDRGAIFNGHHGVGGLLTVSAPRYATPLARAFLEAGRWLGYPLTDLTGPSQLGFASPQATIRDGARCSVVKAFLEPASHRHNLHLSLNTFVTRVLIDHHNHAVGVLIRRSGRTRLILAKREVILSAGAINSPHILLLSGVGPAEQLTSFGIPVRADLPVGHNLQDHVTAGGLHFEISEPVALVEPRLMTLRNAMEYLLVGKGPLSLPGGVEGLAFLSTQLNNKSADWPDVGIHFVSGSPAADGGSTIRRVMGFRQEVGPLQIPVPSIRLA</sequence>